<dbReference type="Proteomes" id="UP000295726">
    <property type="component" value="Unassembled WGS sequence"/>
</dbReference>
<proteinExistence type="predicted"/>
<dbReference type="GO" id="GO:0009307">
    <property type="term" value="P:DNA restriction-modification system"/>
    <property type="evidence" value="ECO:0007669"/>
    <property type="project" value="InterPro"/>
</dbReference>
<dbReference type="Gene3D" id="3.40.50.150">
    <property type="entry name" value="Vaccinia Virus protein VP39"/>
    <property type="match status" value="1"/>
</dbReference>
<evidence type="ECO:0000313" key="6">
    <source>
        <dbReference type="EMBL" id="TCS76188.1"/>
    </source>
</evidence>
<keyword evidence="3 6" id="KW-0808">Transferase</keyword>
<dbReference type="GO" id="GO:0032259">
    <property type="term" value="P:methylation"/>
    <property type="evidence" value="ECO:0007669"/>
    <property type="project" value="UniProtKB-KW"/>
</dbReference>
<evidence type="ECO:0000313" key="7">
    <source>
        <dbReference type="Proteomes" id="UP000295726"/>
    </source>
</evidence>
<dbReference type="AlphaFoldDB" id="A0A4R3K281"/>
<protein>
    <recommendedName>
        <fullName evidence="1">site-specific DNA-methyltransferase (adenine-specific)</fullName>
        <ecNumber evidence="1">2.1.1.72</ecNumber>
    </recommendedName>
</protein>
<evidence type="ECO:0000256" key="4">
    <source>
        <dbReference type="ARBA" id="ARBA00022691"/>
    </source>
</evidence>
<name>A0A4R3K281_9FIRM</name>
<keyword evidence="2 6" id="KW-0489">Methyltransferase</keyword>
<comment type="caution">
    <text evidence="6">The sequence shown here is derived from an EMBL/GenBank/DDBJ whole genome shotgun (WGS) entry which is preliminary data.</text>
</comment>
<keyword evidence="4" id="KW-0949">S-adenosyl-L-methionine</keyword>
<dbReference type="EMBL" id="SLZZ01000025">
    <property type="protein sequence ID" value="TCS76188.1"/>
    <property type="molecule type" value="Genomic_DNA"/>
</dbReference>
<evidence type="ECO:0000256" key="1">
    <source>
        <dbReference type="ARBA" id="ARBA00011900"/>
    </source>
</evidence>
<evidence type="ECO:0000256" key="3">
    <source>
        <dbReference type="ARBA" id="ARBA00022679"/>
    </source>
</evidence>
<dbReference type="InterPro" id="IPR029063">
    <property type="entry name" value="SAM-dependent_MTases_sf"/>
</dbReference>
<dbReference type="Pfam" id="PF02086">
    <property type="entry name" value="MethyltransfD12"/>
    <property type="match status" value="1"/>
</dbReference>
<evidence type="ECO:0000256" key="5">
    <source>
        <dbReference type="ARBA" id="ARBA00047942"/>
    </source>
</evidence>
<dbReference type="GO" id="GO:0003676">
    <property type="term" value="F:nucleic acid binding"/>
    <property type="evidence" value="ECO:0007669"/>
    <property type="project" value="InterPro"/>
</dbReference>
<dbReference type="GO" id="GO:0009007">
    <property type="term" value="F:site-specific DNA-methyltransferase (adenine-specific) activity"/>
    <property type="evidence" value="ECO:0007669"/>
    <property type="project" value="UniProtKB-EC"/>
</dbReference>
<evidence type="ECO:0000256" key="2">
    <source>
        <dbReference type="ARBA" id="ARBA00022603"/>
    </source>
</evidence>
<dbReference type="InterPro" id="IPR012327">
    <property type="entry name" value="MeTrfase_D12"/>
</dbReference>
<dbReference type="PROSITE" id="PS00092">
    <property type="entry name" value="N6_MTASE"/>
    <property type="match status" value="1"/>
</dbReference>
<sequence>MFRIYNRRYTGSKYKLLDWIEELIEEKCEGDVFFDVFAGTGVVSDRMKSHFTKVIMNDFLFSNEVIYKAFFSNEFYDESKIIEYKEKYQSLKAEDIEANYFSDNFGEKYFSENDSKIIGYIREDISSNKEVLSDREYNILLASLIFSMDKIANTVGHYDAYRKIGRLEDRFIFELINPEICGGKFEIHREDANKLARRVKSDVAFIDPPYNSRQYSRFYHVLETITQWKKPKLEGTALKPPAENMSDYCRNSAPEVFADLIENIDAKYIVVTYNNTYHSKSSSSRNKITLEEIQGVLEKKGKTEIHERKHPCFNAGKTEFNDHKEFIFITRTGVHNEE</sequence>
<accession>A0A4R3K281</accession>
<dbReference type="PRINTS" id="PR00505">
    <property type="entry name" value="D12N6MTFRASE"/>
</dbReference>
<organism evidence="6 7">
    <name type="scientific">Muricomes intestini</name>
    <dbReference type="NCBI Taxonomy" id="1796634"/>
    <lineage>
        <taxon>Bacteria</taxon>
        <taxon>Bacillati</taxon>
        <taxon>Bacillota</taxon>
        <taxon>Clostridia</taxon>
        <taxon>Lachnospirales</taxon>
        <taxon>Lachnospiraceae</taxon>
        <taxon>Muricomes</taxon>
    </lineage>
</organism>
<dbReference type="InterPro" id="IPR002052">
    <property type="entry name" value="DNA_methylase_N6_adenine_CS"/>
</dbReference>
<reference evidence="6 7" key="1">
    <citation type="submission" date="2019-03" db="EMBL/GenBank/DDBJ databases">
        <title>Genomic Encyclopedia of Type Strains, Phase IV (KMG-IV): sequencing the most valuable type-strain genomes for metagenomic binning, comparative biology and taxonomic classification.</title>
        <authorList>
            <person name="Goeker M."/>
        </authorList>
    </citation>
    <scope>NUCLEOTIDE SEQUENCE [LARGE SCALE GENOMIC DNA]</scope>
    <source>
        <strain evidence="6 7">DSM 29489</strain>
    </source>
</reference>
<keyword evidence="7" id="KW-1185">Reference proteome</keyword>
<dbReference type="EC" id="2.1.1.72" evidence="1"/>
<gene>
    <name evidence="6" type="ORF">EDD59_12510</name>
</gene>
<comment type="catalytic activity">
    <reaction evidence="5">
        <text>a 2'-deoxyadenosine in DNA + S-adenosyl-L-methionine = an N(6)-methyl-2'-deoxyadenosine in DNA + S-adenosyl-L-homocysteine + H(+)</text>
        <dbReference type="Rhea" id="RHEA:15197"/>
        <dbReference type="Rhea" id="RHEA-COMP:12418"/>
        <dbReference type="Rhea" id="RHEA-COMP:12419"/>
        <dbReference type="ChEBI" id="CHEBI:15378"/>
        <dbReference type="ChEBI" id="CHEBI:57856"/>
        <dbReference type="ChEBI" id="CHEBI:59789"/>
        <dbReference type="ChEBI" id="CHEBI:90615"/>
        <dbReference type="ChEBI" id="CHEBI:90616"/>
        <dbReference type="EC" id="2.1.1.72"/>
    </reaction>
</comment>
<dbReference type="SUPFAM" id="SSF53335">
    <property type="entry name" value="S-adenosyl-L-methionine-dependent methyltransferases"/>
    <property type="match status" value="1"/>
</dbReference>
<dbReference type="RefSeq" id="WP_207670413.1">
    <property type="nucleotide sequence ID" value="NZ_DAIPCY010000050.1"/>
</dbReference>